<proteinExistence type="predicted"/>
<protein>
    <submittedName>
        <fullName evidence="1">Uncharacterized protein</fullName>
    </submittedName>
</protein>
<sequence>MRSYRLFALPFVFLCLFVLLWGCATLPTPPLVHPSRAGSDLDLAAILEHVDQYQTYFSARSFNPSGLLFVPRNSPFVLIPENRGLGQGWNPVEDPAAITTMVALIRERDRLEQPALKALLRPLDSGATPTRDDILGYVFSARSTYARKMDDDPVTYKVYQIPEIPRMGNRDEKGFLWRGGFRR</sequence>
<dbReference type="STRING" id="1592317.DPF_1171"/>
<dbReference type="EMBL" id="BDFE01000015">
    <property type="protein sequence ID" value="GAU08461.1"/>
    <property type="molecule type" value="Genomic_DNA"/>
</dbReference>
<dbReference type="Proteomes" id="UP000095200">
    <property type="component" value="Unassembled WGS sequence"/>
</dbReference>
<comment type="caution">
    <text evidence="1">The sequence shown here is derived from an EMBL/GenBank/DDBJ whole genome shotgun (WGS) entry which is preliminary data.</text>
</comment>
<evidence type="ECO:0000313" key="2">
    <source>
        <dbReference type="Proteomes" id="UP000095200"/>
    </source>
</evidence>
<dbReference type="RefSeq" id="WP_069858012.1">
    <property type="nucleotide sequence ID" value="NZ_BDFE01000015.1"/>
</dbReference>
<gene>
    <name evidence="1" type="ORF">DPF_1171</name>
</gene>
<accession>A0A194AH98</accession>
<name>A0A194AH98_9BACT</name>
<keyword evidence="2" id="KW-1185">Reference proteome</keyword>
<dbReference type="AlphaFoldDB" id="A0A194AH98"/>
<reference evidence="2" key="1">
    <citation type="submission" date="2016-06" db="EMBL/GenBank/DDBJ databases">
        <title>Draft genome sequence of Desulfoplanes formicivorans strain Pf12B.</title>
        <authorList>
            <person name="Watanabe M."/>
            <person name="Kojima H."/>
            <person name="Fukui M."/>
        </authorList>
    </citation>
    <scope>NUCLEOTIDE SEQUENCE [LARGE SCALE GENOMIC DNA]</scope>
    <source>
        <strain evidence="2">Pf12B</strain>
    </source>
</reference>
<organism evidence="1 2">
    <name type="scientific">Desulfoplanes formicivorans</name>
    <dbReference type="NCBI Taxonomy" id="1592317"/>
    <lineage>
        <taxon>Bacteria</taxon>
        <taxon>Pseudomonadati</taxon>
        <taxon>Thermodesulfobacteriota</taxon>
        <taxon>Desulfovibrionia</taxon>
        <taxon>Desulfovibrionales</taxon>
        <taxon>Desulfoplanaceae</taxon>
        <taxon>Desulfoplanes</taxon>
    </lineage>
</organism>
<evidence type="ECO:0000313" key="1">
    <source>
        <dbReference type="EMBL" id="GAU08461.1"/>
    </source>
</evidence>